<dbReference type="Gene3D" id="1.25.50.20">
    <property type="match status" value="1"/>
</dbReference>
<organism evidence="4 5">
    <name type="scientific">Ancylostoma ceylanicum</name>
    <dbReference type="NCBI Taxonomy" id="53326"/>
    <lineage>
        <taxon>Eukaryota</taxon>
        <taxon>Metazoa</taxon>
        <taxon>Ecdysozoa</taxon>
        <taxon>Nematoda</taxon>
        <taxon>Chromadorea</taxon>
        <taxon>Rhabditida</taxon>
        <taxon>Rhabditina</taxon>
        <taxon>Rhabditomorpha</taxon>
        <taxon>Strongyloidea</taxon>
        <taxon>Ancylostomatidae</taxon>
        <taxon>Ancylostomatinae</taxon>
        <taxon>Ancylostoma</taxon>
    </lineage>
</organism>
<gene>
    <name evidence="4" type="primary">Acey_s0191.g1279</name>
    <name evidence="4" type="ORF">Y032_0191g1279</name>
</gene>
<evidence type="ECO:0000259" key="3">
    <source>
        <dbReference type="Pfam" id="PF11838"/>
    </source>
</evidence>
<dbReference type="InterPro" id="IPR050344">
    <property type="entry name" value="Peptidase_M1_aminopeptidases"/>
</dbReference>
<dbReference type="GO" id="GO:0042277">
    <property type="term" value="F:peptide binding"/>
    <property type="evidence" value="ECO:0007669"/>
    <property type="project" value="TreeGrafter"/>
</dbReference>
<dbReference type="Pfam" id="PF11838">
    <property type="entry name" value="ERAP1_C"/>
    <property type="match status" value="1"/>
</dbReference>
<dbReference type="AlphaFoldDB" id="A0A016SQP2"/>
<name>A0A016SQP2_9BILA</name>
<dbReference type="PANTHER" id="PTHR11533:SF299">
    <property type="entry name" value="AMINOPEPTIDASE"/>
    <property type="match status" value="1"/>
</dbReference>
<feature type="domain" description="ERAP1-like C-terminal" evidence="3">
    <location>
        <begin position="2"/>
        <end position="168"/>
    </location>
</feature>
<keyword evidence="2" id="KW-0472">Membrane</keyword>
<evidence type="ECO:0000256" key="1">
    <source>
        <dbReference type="ARBA" id="ARBA00010136"/>
    </source>
</evidence>
<evidence type="ECO:0000256" key="2">
    <source>
        <dbReference type="SAM" id="Phobius"/>
    </source>
</evidence>
<dbReference type="Proteomes" id="UP000024635">
    <property type="component" value="Unassembled WGS sequence"/>
</dbReference>
<dbReference type="GO" id="GO:0005737">
    <property type="term" value="C:cytoplasm"/>
    <property type="evidence" value="ECO:0007669"/>
    <property type="project" value="TreeGrafter"/>
</dbReference>
<evidence type="ECO:0000313" key="4">
    <source>
        <dbReference type="EMBL" id="EYB92619.1"/>
    </source>
</evidence>
<accession>A0A016SQP2</accession>
<comment type="caution">
    <text evidence="4">The sequence shown here is derived from an EMBL/GenBank/DDBJ whole genome shotgun (WGS) entry which is preliminary data.</text>
</comment>
<dbReference type="PANTHER" id="PTHR11533">
    <property type="entry name" value="PROTEASE M1 ZINC METALLOPROTEASE"/>
    <property type="match status" value="1"/>
</dbReference>
<protein>
    <recommendedName>
        <fullName evidence="3">ERAP1-like C-terminal domain-containing protein</fullName>
    </recommendedName>
</protein>
<dbReference type="GO" id="GO:0005615">
    <property type="term" value="C:extracellular space"/>
    <property type="evidence" value="ECO:0007669"/>
    <property type="project" value="TreeGrafter"/>
</dbReference>
<dbReference type="GO" id="GO:0016020">
    <property type="term" value="C:membrane"/>
    <property type="evidence" value="ECO:0007669"/>
    <property type="project" value="TreeGrafter"/>
</dbReference>
<dbReference type="InterPro" id="IPR024571">
    <property type="entry name" value="ERAP1-like_C_dom"/>
</dbReference>
<dbReference type="GO" id="GO:0070006">
    <property type="term" value="F:metalloaminopeptidase activity"/>
    <property type="evidence" value="ECO:0007669"/>
    <property type="project" value="TreeGrafter"/>
</dbReference>
<sequence length="254" mass="29651">MFMMALTQKVYRHIELLDQSKWEIQALRAQLQDHMCRIEHRSCLDQVNLEFQKFATQCANSRHGTAKCVGVAPDYRQSVYCYGLRQNPKSIELVESMRKYFAEKAIYFNRDGEKLLHAMSCINDTSKLNGYINLVISGELPETIIQYIGDNEVTGQLLFEHLNKNLKQRYSVALYWLFFALLLYPTGMFSSLLFSFKTLVDDGTLRRMRLSKTYHCFRTNKGYSLFEQMLLSLPGGCTVFSGEFDSWKFFPFYS</sequence>
<dbReference type="EMBL" id="JARK01001527">
    <property type="protein sequence ID" value="EYB92619.1"/>
    <property type="molecule type" value="Genomic_DNA"/>
</dbReference>
<feature type="transmembrane region" description="Helical" evidence="2">
    <location>
        <begin position="173"/>
        <end position="200"/>
    </location>
</feature>
<dbReference type="GO" id="GO:0043171">
    <property type="term" value="P:peptide catabolic process"/>
    <property type="evidence" value="ECO:0007669"/>
    <property type="project" value="TreeGrafter"/>
</dbReference>
<reference evidence="5" key="1">
    <citation type="journal article" date="2015" name="Nat. Genet.">
        <title>The genome and transcriptome of the zoonotic hookworm Ancylostoma ceylanicum identify infection-specific gene families.</title>
        <authorList>
            <person name="Schwarz E.M."/>
            <person name="Hu Y."/>
            <person name="Antoshechkin I."/>
            <person name="Miller M.M."/>
            <person name="Sternberg P.W."/>
            <person name="Aroian R.V."/>
        </authorList>
    </citation>
    <scope>NUCLEOTIDE SEQUENCE</scope>
    <source>
        <strain evidence="5">HY135</strain>
    </source>
</reference>
<dbReference type="GO" id="GO:0008270">
    <property type="term" value="F:zinc ion binding"/>
    <property type="evidence" value="ECO:0007669"/>
    <property type="project" value="TreeGrafter"/>
</dbReference>
<proteinExistence type="inferred from homology"/>
<keyword evidence="5" id="KW-1185">Reference proteome</keyword>
<comment type="similarity">
    <text evidence="1">Belongs to the peptidase M1 family.</text>
</comment>
<dbReference type="OrthoDB" id="5811161at2759"/>
<keyword evidence="2" id="KW-0812">Transmembrane</keyword>
<keyword evidence="2" id="KW-1133">Transmembrane helix</keyword>
<evidence type="ECO:0000313" key="5">
    <source>
        <dbReference type="Proteomes" id="UP000024635"/>
    </source>
</evidence>
<dbReference type="GO" id="GO:0006508">
    <property type="term" value="P:proteolysis"/>
    <property type="evidence" value="ECO:0007669"/>
    <property type="project" value="TreeGrafter"/>
</dbReference>